<gene>
    <name evidence="1" type="ORF">AVDCRST_MAG88-1230</name>
</gene>
<proteinExistence type="predicted"/>
<reference evidence="1" key="1">
    <citation type="submission" date="2020-02" db="EMBL/GenBank/DDBJ databases">
        <authorList>
            <person name="Meier V. D."/>
        </authorList>
    </citation>
    <scope>NUCLEOTIDE SEQUENCE</scope>
    <source>
        <strain evidence="1">AVDCRST_MAG88</strain>
    </source>
</reference>
<feature type="non-terminal residue" evidence="1">
    <location>
        <position position="50"/>
    </location>
</feature>
<accession>A0A6J4UVS3</accession>
<sequence length="50" mass="5311">MRRTAREGPRVTRQLHRPIGLIAQRGQVLPATAGEPLTAGAVEIVPVAAK</sequence>
<name>A0A6J4UVS3_9BACT</name>
<dbReference type="EMBL" id="CADCWM010000421">
    <property type="protein sequence ID" value="CAA9557565.1"/>
    <property type="molecule type" value="Genomic_DNA"/>
</dbReference>
<organism evidence="1">
    <name type="scientific">uncultured Thermomicrobiales bacterium</name>
    <dbReference type="NCBI Taxonomy" id="1645740"/>
    <lineage>
        <taxon>Bacteria</taxon>
        <taxon>Pseudomonadati</taxon>
        <taxon>Thermomicrobiota</taxon>
        <taxon>Thermomicrobia</taxon>
        <taxon>Thermomicrobiales</taxon>
        <taxon>environmental samples</taxon>
    </lineage>
</organism>
<evidence type="ECO:0000313" key="1">
    <source>
        <dbReference type="EMBL" id="CAA9557565.1"/>
    </source>
</evidence>
<dbReference type="AlphaFoldDB" id="A0A6J4UVS3"/>
<protein>
    <submittedName>
        <fullName evidence="1">Uncharacterized protein</fullName>
    </submittedName>
</protein>